<keyword evidence="1" id="KW-1185">Reference proteome</keyword>
<proteinExistence type="predicted"/>
<evidence type="ECO:0000313" key="1">
    <source>
        <dbReference type="Proteomes" id="UP000095283"/>
    </source>
</evidence>
<dbReference type="GO" id="GO:0003676">
    <property type="term" value="F:nucleic acid binding"/>
    <property type="evidence" value="ECO:0007669"/>
    <property type="project" value="InterPro"/>
</dbReference>
<dbReference type="WBParaSite" id="Hba_12130">
    <property type="protein sequence ID" value="Hba_12130"/>
    <property type="gene ID" value="Hba_12130"/>
</dbReference>
<organism evidence="1 2">
    <name type="scientific">Heterorhabditis bacteriophora</name>
    <name type="common">Entomopathogenic nematode worm</name>
    <dbReference type="NCBI Taxonomy" id="37862"/>
    <lineage>
        <taxon>Eukaryota</taxon>
        <taxon>Metazoa</taxon>
        <taxon>Ecdysozoa</taxon>
        <taxon>Nematoda</taxon>
        <taxon>Chromadorea</taxon>
        <taxon>Rhabditida</taxon>
        <taxon>Rhabditina</taxon>
        <taxon>Rhabditomorpha</taxon>
        <taxon>Strongyloidea</taxon>
        <taxon>Heterorhabditidae</taxon>
        <taxon>Heterorhabditis</taxon>
    </lineage>
</organism>
<dbReference type="InterPro" id="IPR036397">
    <property type="entry name" value="RNaseH_sf"/>
</dbReference>
<dbReference type="Proteomes" id="UP000095283">
    <property type="component" value="Unplaced"/>
</dbReference>
<protein>
    <submittedName>
        <fullName evidence="2">DDE_3 domain-containing protein</fullName>
    </submittedName>
</protein>
<evidence type="ECO:0000313" key="2">
    <source>
        <dbReference type="WBParaSite" id="Hba_12130"/>
    </source>
</evidence>
<accession>A0A1I7X420</accession>
<name>A0A1I7X420_HETBA</name>
<dbReference type="AlphaFoldDB" id="A0A1I7X420"/>
<sequence length="106" mass="11900">MIFGDEKKFNLDGPDGCPSYWRDLRKEPRHFSTRNVGGGSGMIWGAFSSVVLAKLTTSSNVSFTFQLDNATIHATRSTETCLKINKVNTMDWPSNTPDLNPMENLW</sequence>
<dbReference type="Gene3D" id="3.30.420.10">
    <property type="entry name" value="Ribonuclease H-like superfamily/Ribonuclease H"/>
    <property type="match status" value="2"/>
</dbReference>
<reference evidence="2" key="1">
    <citation type="submission" date="2016-11" db="UniProtKB">
        <authorList>
            <consortium name="WormBaseParasite"/>
        </authorList>
    </citation>
    <scope>IDENTIFICATION</scope>
</reference>